<feature type="region of interest" description="Disordered" evidence="5">
    <location>
        <begin position="413"/>
        <end position="435"/>
    </location>
</feature>
<dbReference type="Proteomes" id="UP000588604">
    <property type="component" value="Unassembled WGS sequence"/>
</dbReference>
<feature type="transmembrane region" description="Helical" evidence="6">
    <location>
        <begin position="378"/>
        <end position="405"/>
    </location>
</feature>
<keyword evidence="4 6" id="KW-0472">Membrane</keyword>
<dbReference type="AlphaFoldDB" id="A0A841MKE5"/>
<evidence type="ECO:0000256" key="3">
    <source>
        <dbReference type="ARBA" id="ARBA00022989"/>
    </source>
</evidence>
<evidence type="ECO:0000313" key="9">
    <source>
        <dbReference type="Proteomes" id="UP000588604"/>
    </source>
</evidence>
<feature type="transmembrane region" description="Helical" evidence="6">
    <location>
        <begin position="207"/>
        <end position="232"/>
    </location>
</feature>
<feature type="transmembrane region" description="Helical" evidence="6">
    <location>
        <begin position="176"/>
        <end position="195"/>
    </location>
</feature>
<dbReference type="EMBL" id="JACIJO010000003">
    <property type="protein sequence ID" value="MBB6327900.1"/>
    <property type="molecule type" value="Genomic_DNA"/>
</dbReference>
<evidence type="ECO:0000256" key="4">
    <source>
        <dbReference type="ARBA" id="ARBA00023136"/>
    </source>
</evidence>
<evidence type="ECO:0000256" key="1">
    <source>
        <dbReference type="ARBA" id="ARBA00004141"/>
    </source>
</evidence>
<sequence length="435" mass="51004">MEKTKYDYFFTAFFLIIAAKTTFLTYYDIFWLFFSISCLSYGLYKRRIYASDLYVFVGFTLIYILYIIFRNTLFNKLDISFLVSDIFFLLKYILLVFIFCIVLKRNATILISEVIIKLAQISLVLYIFQLIGGGEILFRIGTIFHNLYPFPGNSETYANFLIFTYDKLHSIRNSGFVWEPGAYGCFLTIGLLFHFMNNSFKFDRNAIILTISIFTTISTTAYLAFGVLMLLYYRVNGGTIDIKMIFGISLGIILFFSLPFLRDKIINTYYDDVEALDDHETIINALEYYTENEGEVKLNRFASGLFLYRNFKHQLIFGVSNAYPNVKSSIYGVQIKEFNISNGIIDFIAKFGLVGLIFLLYRVGNFIYIHYYKLEYSTYLIIMMLVMNFGEPLLMLPITLIFLFLPRFSEIEEEDDDEELEDENEYDEEEINLRN</sequence>
<proteinExistence type="predicted"/>
<evidence type="ECO:0000256" key="5">
    <source>
        <dbReference type="SAM" id="MobiDB-lite"/>
    </source>
</evidence>
<comment type="caution">
    <text evidence="8">The sequence shown here is derived from an EMBL/GenBank/DDBJ whole genome shotgun (WGS) entry which is preliminary data.</text>
</comment>
<feature type="transmembrane region" description="Helical" evidence="6">
    <location>
        <begin position="244"/>
        <end position="261"/>
    </location>
</feature>
<feature type="transmembrane region" description="Helical" evidence="6">
    <location>
        <begin position="81"/>
        <end position="103"/>
    </location>
</feature>
<keyword evidence="2 6" id="KW-0812">Transmembrane</keyword>
<feature type="transmembrane region" description="Helical" evidence="6">
    <location>
        <begin position="48"/>
        <end position="69"/>
    </location>
</feature>
<feature type="transmembrane region" description="Helical" evidence="6">
    <location>
        <begin position="123"/>
        <end position="144"/>
    </location>
</feature>
<dbReference type="RefSeq" id="WP_184496647.1">
    <property type="nucleotide sequence ID" value="NZ_JACIJO010000003.1"/>
</dbReference>
<dbReference type="Pfam" id="PF04932">
    <property type="entry name" value="Wzy_C"/>
    <property type="match status" value="1"/>
</dbReference>
<dbReference type="GO" id="GO:0016020">
    <property type="term" value="C:membrane"/>
    <property type="evidence" value="ECO:0007669"/>
    <property type="project" value="UniProtKB-SubCell"/>
</dbReference>
<evidence type="ECO:0000259" key="7">
    <source>
        <dbReference type="Pfam" id="PF04932"/>
    </source>
</evidence>
<keyword evidence="3 6" id="KW-1133">Transmembrane helix</keyword>
<evidence type="ECO:0000256" key="2">
    <source>
        <dbReference type="ARBA" id="ARBA00022692"/>
    </source>
</evidence>
<accession>A0A841MKE5</accession>
<feature type="transmembrane region" description="Helical" evidence="6">
    <location>
        <begin position="351"/>
        <end position="372"/>
    </location>
</feature>
<feature type="domain" description="O-antigen ligase-related" evidence="7">
    <location>
        <begin position="206"/>
        <end position="360"/>
    </location>
</feature>
<comment type="subcellular location">
    <subcellularLocation>
        <location evidence="1">Membrane</location>
        <topology evidence="1">Multi-pass membrane protein</topology>
    </subcellularLocation>
</comment>
<feature type="transmembrane region" description="Helical" evidence="6">
    <location>
        <begin position="12"/>
        <end position="36"/>
    </location>
</feature>
<name>A0A841MKE5_9BACT</name>
<protein>
    <recommendedName>
        <fullName evidence="7">O-antigen ligase-related domain-containing protein</fullName>
    </recommendedName>
</protein>
<keyword evidence="9" id="KW-1185">Reference proteome</keyword>
<dbReference type="InterPro" id="IPR007016">
    <property type="entry name" value="O-antigen_ligase-rel_domated"/>
</dbReference>
<evidence type="ECO:0000256" key="6">
    <source>
        <dbReference type="SAM" id="Phobius"/>
    </source>
</evidence>
<organism evidence="8 9">
    <name type="scientific">Algoriphagus iocasae</name>
    <dbReference type="NCBI Taxonomy" id="1836499"/>
    <lineage>
        <taxon>Bacteria</taxon>
        <taxon>Pseudomonadati</taxon>
        <taxon>Bacteroidota</taxon>
        <taxon>Cytophagia</taxon>
        <taxon>Cytophagales</taxon>
        <taxon>Cyclobacteriaceae</taxon>
        <taxon>Algoriphagus</taxon>
    </lineage>
</organism>
<evidence type="ECO:0000313" key="8">
    <source>
        <dbReference type="EMBL" id="MBB6327900.1"/>
    </source>
</evidence>
<gene>
    <name evidence="8" type="ORF">FHS59_003543</name>
</gene>
<reference evidence="8 9" key="1">
    <citation type="submission" date="2020-08" db="EMBL/GenBank/DDBJ databases">
        <title>Genomic Encyclopedia of Type Strains, Phase IV (KMG-IV): sequencing the most valuable type-strain genomes for metagenomic binning, comparative biology and taxonomic classification.</title>
        <authorList>
            <person name="Goeker M."/>
        </authorList>
    </citation>
    <scope>NUCLEOTIDE SEQUENCE [LARGE SCALE GENOMIC DNA]</scope>
    <source>
        <strain evidence="8 9">DSM 102044</strain>
    </source>
</reference>